<reference evidence="2" key="1">
    <citation type="journal article" date="2019" name="Int. J. Syst. Evol. Microbiol.">
        <title>The Global Catalogue of Microorganisms (GCM) 10K type strain sequencing project: providing services to taxonomists for standard genome sequencing and annotation.</title>
        <authorList>
            <consortium name="The Broad Institute Genomics Platform"/>
            <consortium name="The Broad Institute Genome Sequencing Center for Infectious Disease"/>
            <person name="Wu L."/>
            <person name="Ma J."/>
        </authorList>
    </citation>
    <scope>NUCLEOTIDE SEQUENCE [LARGE SCALE GENOMIC DNA]</scope>
    <source>
        <strain evidence="2">CECT 8482</strain>
    </source>
</reference>
<accession>A0ABT8D7K2</accession>
<evidence type="ECO:0000313" key="2">
    <source>
        <dbReference type="Proteomes" id="UP001243846"/>
    </source>
</evidence>
<sequence>MKGANAALSPADVDAAEELLRGADLILMQLEVPLETVYHTVARAAEWG</sequence>
<gene>
    <name evidence="1" type="ORF">QWZ10_14870</name>
</gene>
<dbReference type="EMBL" id="JAUFRC010000001">
    <property type="protein sequence ID" value="MDN3712712.1"/>
    <property type="molecule type" value="Genomic_DNA"/>
</dbReference>
<name>A0ABT8D7K2_9RHOB</name>
<protein>
    <submittedName>
        <fullName evidence="1">Uncharacterized protein</fullName>
    </submittedName>
</protein>
<evidence type="ECO:0000313" key="1">
    <source>
        <dbReference type="EMBL" id="MDN3712712.1"/>
    </source>
</evidence>
<proteinExistence type="predicted"/>
<dbReference type="Proteomes" id="UP001243846">
    <property type="component" value="Unassembled WGS sequence"/>
</dbReference>
<comment type="caution">
    <text evidence="1">The sequence shown here is derived from an EMBL/GenBank/DDBJ whole genome shotgun (WGS) entry which is preliminary data.</text>
</comment>
<keyword evidence="2" id="KW-1185">Reference proteome</keyword>
<dbReference type="Gene3D" id="3.40.1190.20">
    <property type="match status" value="1"/>
</dbReference>
<organism evidence="1 2">
    <name type="scientific">Paracoccus cavernae</name>
    <dbReference type="NCBI Taxonomy" id="1571207"/>
    <lineage>
        <taxon>Bacteria</taxon>
        <taxon>Pseudomonadati</taxon>
        <taxon>Pseudomonadota</taxon>
        <taxon>Alphaproteobacteria</taxon>
        <taxon>Rhodobacterales</taxon>
        <taxon>Paracoccaceae</taxon>
        <taxon>Paracoccus</taxon>
    </lineage>
</organism>
<dbReference type="InterPro" id="IPR029056">
    <property type="entry name" value="Ribokinase-like"/>
</dbReference>